<feature type="non-terminal residue" evidence="1">
    <location>
        <position position="37"/>
    </location>
</feature>
<dbReference type="AlphaFoldDB" id="A0A087TQ40"/>
<reference evidence="1 2" key="1">
    <citation type="submission" date="2013-11" db="EMBL/GenBank/DDBJ databases">
        <title>Genome sequencing of Stegodyphus mimosarum.</title>
        <authorList>
            <person name="Bechsgaard J."/>
        </authorList>
    </citation>
    <scope>NUCLEOTIDE SEQUENCE [LARGE SCALE GENOMIC DNA]</scope>
</reference>
<organism evidence="1 2">
    <name type="scientific">Stegodyphus mimosarum</name>
    <name type="common">African social velvet spider</name>
    <dbReference type="NCBI Taxonomy" id="407821"/>
    <lineage>
        <taxon>Eukaryota</taxon>
        <taxon>Metazoa</taxon>
        <taxon>Ecdysozoa</taxon>
        <taxon>Arthropoda</taxon>
        <taxon>Chelicerata</taxon>
        <taxon>Arachnida</taxon>
        <taxon>Araneae</taxon>
        <taxon>Araneomorphae</taxon>
        <taxon>Entelegynae</taxon>
        <taxon>Eresoidea</taxon>
        <taxon>Eresidae</taxon>
        <taxon>Stegodyphus</taxon>
    </lineage>
</organism>
<protein>
    <submittedName>
        <fullName evidence="1">Uncharacterized protein</fullName>
    </submittedName>
</protein>
<proteinExistence type="predicted"/>
<dbReference type="Proteomes" id="UP000054359">
    <property type="component" value="Unassembled WGS sequence"/>
</dbReference>
<sequence>MKSGKTSFTDLNMLKPFRTVLFSADCNSLPVQVTLEF</sequence>
<name>A0A087TQ40_STEMI</name>
<evidence type="ECO:0000313" key="2">
    <source>
        <dbReference type="Proteomes" id="UP000054359"/>
    </source>
</evidence>
<gene>
    <name evidence="1" type="ORF">X975_06722</name>
</gene>
<dbReference type="EMBL" id="KK116259">
    <property type="protein sequence ID" value="KFM67229.1"/>
    <property type="molecule type" value="Genomic_DNA"/>
</dbReference>
<evidence type="ECO:0000313" key="1">
    <source>
        <dbReference type="EMBL" id="KFM67229.1"/>
    </source>
</evidence>
<accession>A0A087TQ40</accession>
<keyword evidence="2" id="KW-1185">Reference proteome</keyword>